<dbReference type="RefSeq" id="WP_301210395.1">
    <property type="nucleotide sequence ID" value="NZ_JAROCF010000001.1"/>
</dbReference>
<dbReference type="EMBL" id="JAROCF010000001">
    <property type="protein sequence ID" value="MDN4613967.1"/>
    <property type="molecule type" value="Genomic_DNA"/>
</dbReference>
<dbReference type="EC" id="4.1.1.15" evidence="3 8"/>
<evidence type="ECO:0000256" key="2">
    <source>
        <dbReference type="ARBA" id="ARBA00009533"/>
    </source>
</evidence>
<evidence type="ECO:0000313" key="10">
    <source>
        <dbReference type="EMBL" id="MDN4613967.1"/>
    </source>
</evidence>
<keyword evidence="4 7" id="KW-0663">Pyridoxal phosphate</keyword>
<dbReference type="Pfam" id="PF00282">
    <property type="entry name" value="Pyridoxal_deC"/>
    <property type="match status" value="1"/>
</dbReference>
<dbReference type="SUPFAM" id="SSF53383">
    <property type="entry name" value="PLP-dependent transferases"/>
    <property type="match status" value="1"/>
</dbReference>
<dbReference type="PANTHER" id="PTHR43321">
    <property type="entry name" value="GLUTAMATE DECARBOXYLASE"/>
    <property type="match status" value="1"/>
</dbReference>
<dbReference type="Gene3D" id="3.40.640.10">
    <property type="entry name" value="Type I PLP-dependent aspartate aminotransferase-like (Major domain)"/>
    <property type="match status" value="1"/>
</dbReference>
<reference evidence="10" key="1">
    <citation type="submission" date="2023-06" db="EMBL/GenBank/DDBJ databases">
        <title>MT1 and MT2 Draft Genomes of Novel Species.</title>
        <authorList>
            <person name="Venkateswaran K."/>
        </authorList>
    </citation>
    <scope>NUCLEOTIDE SEQUENCE</scope>
    <source>
        <strain evidence="10">F6_8S_P_1B</strain>
    </source>
</reference>
<accession>A0ABT8KBV3</accession>
<dbReference type="PANTHER" id="PTHR43321:SF3">
    <property type="entry name" value="GLUTAMATE DECARBOXYLASE"/>
    <property type="match status" value="1"/>
</dbReference>
<comment type="catalytic activity">
    <reaction evidence="6 8">
        <text>L-glutamate + H(+) = 4-aminobutanoate + CO2</text>
        <dbReference type="Rhea" id="RHEA:17785"/>
        <dbReference type="ChEBI" id="CHEBI:15378"/>
        <dbReference type="ChEBI" id="CHEBI:16526"/>
        <dbReference type="ChEBI" id="CHEBI:29985"/>
        <dbReference type="ChEBI" id="CHEBI:59888"/>
        <dbReference type="EC" id="4.1.1.15"/>
    </reaction>
</comment>
<dbReference type="InterPro" id="IPR010107">
    <property type="entry name" value="Glutamate_decarboxylase"/>
</dbReference>
<evidence type="ECO:0000256" key="1">
    <source>
        <dbReference type="ARBA" id="ARBA00001933"/>
    </source>
</evidence>
<dbReference type="InterPro" id="IPR015424">
    <property type="entry name" value="PyrdxlP-dep_Trfase"/>
</dbReference>
<evidence type="ECO:0000256" key="9">
    <source>
        <dbReference type="SAM" id="MobiDB-lite"/>
    </source>
</evidence>
<gene>
    <name evidence="10" type="ORF">P5G50_05820</name>
</gene>
<evidence type="ECO:0000256" key="6">
    <source>
        <dbReference type="ARBA" id="ARBA00048868"/>
    </source>
</evidence>
<comment type="caution">
    <text evidence="10">The sequence shown here is derived from an EMBL/GenBank/DDBJ whole genome shotgun (WGS) entry which is preliminary data.</text>
</comment>
<keyword evidence="11" id="KW-1185">Reference proteome</keyword>
<evidence type="ECO:0000256" key="7">
    <source>
        <dbReference type="RuleBase" id="RU000382"/>
    </source>
</evidence>
<dbReference type="NCBIfam" id="TIGR01788">
    <property type="entry name" value="Glu-decarb-GAD"/>
    <property type="match status" value="1"/>
</dbReference>
<evidence type="ECO:0000256" key="3">
    <source>
        <dbReference type="ARBA" id="ARBA00012421"/>
    </source>
</evidence>
<dbReference type="InterPro" id="IPR002129">
    <property type="entry name" value="PyrdxlP-dep_de-COase"/>
</dbReference>
<keyword evidence="5 7" id="KW-0456">Lyase</keyword>
<dbReference type="Gene3D" id="3.90.1150.160">
    <property type="match status" value="1"/>
</dbReference>
<comment type="similarity">
    <text evidence="2 7">Belongs to the group II decarboxylase family.</text>
</comment>
<evidence type="ECO:0000256" key="8">
    <source>
        <dbReference type="RuleBase" id="RU361171"/>
    </source>
</evidence>
<evidence type="ECO:0000313" key="11">
    <source>
        <dbReference type="Proteomes" id="UP001174208"/>
    </source>
</evidence>
<evidence type="ECO:0000256" key="4">
    <source>
        <dbReference type="ARBA" id="ARBA00022898"/>
    </source>
</evidence>
<dbReference type="Proteomes" id="UP001174208">
    <property type="component" value="Unassembled WGS sequence"/>
</dbReference>
<organism evidence="10 11">
    <name type="scientific">Leifsonia williamsii</name>
    <dbReference type="NCBI Taxonomy" id="3035919"/>
    <lineage>
        <taxon>Bacteria</taxon>
        <taxon>Bacillati</taxon>
        <taxon>Actinomycetota</taxon>
        <taxon>Actinomycetes</taxon>
        <taxon>Micrococcales</taxon>
        <taxon>Microbacteriaceae</taxon>
        <taxon>Leifsonia</taxon>
    </lineage>
</organism>
<keyword evidence="8" id="KW-0210">Decarboxylase</keyword>
<dbReference type="InterPro" id="IPR015421">
    <property type="entry name" value="PyrdxlP-dep_Trfase_major"/>
</dbReference>
<feature type="region of interest" description="Disordered" evidence="9">
    <location>
        <begin position="1"/>
        <end position="36"/>
    </location>
</feature>
<dbReference type="Gene3D" id="4.10.280.50">
    <property type="match status" value="1"/>
</dbReference>
<proteinExistence type="inferred from homology"/>
<evidence type="ECO:0000256" key="5">
    <source>
        <dbReference type="ARBA" id="ARBA00023239"/>
    </source>
</evidence>
<protein>
    <recommendedName>
        <fullName evidence="3 8">Glutamate decarboxylase</fullName>
        <ecNumber evidence="3 8">4.1.1.15</ecNumber>
    </recommendedName>
</protein>
<sequence>MTTLTDRTAAPPPPDTPAYTGRLSRHRPPDRLPDDPVAAESAYRLIHDELLLDGSSRLNLATFVTTWMDPEAATLMAEAFDKNMIDKDEYPATAEIERRCVAIVADLFHAEPGTPTGAATIGSSEAVMLAGLALKWRWRARRGLSRGGSPNLVLGSNVQVVWEKFCRYFDVEPRYLPVAHDRYVITPEQVRDAVDDDTIGVVGILGTTYTGELEPIAEICAALDALAASGGPDVPVHVDAASGGFVVPFLHPDLEWDFRLKRVVSINVSGHKYGLVYPGIGFVVWRSPEHLPEDLVFKVNYLGGDMPTFTLNFSRPGNQIIGQYYNFVRLGRSGYTAVMEALRDTALLISGGLAEEPAVRIITDGSAIPVIAFAIDDDAGYTVFQVSHELRARGWQVPAYTMPPDAQDLGVLRIVVRDGFNADLASDLVRDIRAVCAELAAPEPASSRQRSHFAH</sequence>
<comment type="cofactor">
    <cofactor evidence="1 7">
        <name>pyridoxal 5'-phosphate</name>
        <dbReference type="ChEBI" id="CHEBI:597326"/>
    </cofactor>
</comment>
<name>A0ABT8KBV3_9MICO</name>
<dbReference type="GO" id="GO:0004351">
    <property type="term" value="F:glutamate decarboxylase activity"/>
    <property type="evidence" value="ECO:0007669"/>
    <property type="project" value="UniProtKB-EC"/>
</dbReference>